<name>A0A4Z1KP54_9HELO</name>
<accession>A0A4Z1KP54</accession>
<evidence type="ECO:0000313" key="1">
    <source>
        <dbReference type="EMBL" id="TGO87280.1"/>
    </source>
</evidence>
<organism evidence="1 2">
    <name type="scientific">Botrytis porri</name>
    <dbReference type="NCBI Taxonomy" id="87229"/>
    <lineage>
        <taxon>Eukaryota</taxon>
        <taxon>Fungi</taxon>
        <taxon>Dikarya</taxon>
        <taxon>Ascomycota</taxon>
        <taxon>Pezizomycotina</taxon>
        <taxon>Leotiomycetes</taxon>
        <taxon>Helotiales</taxon>
        <taxon>Sclerotiniaceae</taxon>
        <taxon>Botrytis</taxon>
    </lineage>
</organism>
<protein>
    <submittedName>
        <fullName evidence="1">Uncharacterized protein</fullName>
    </submittedName>
</protein>
<keyword evidence="2" id="KW-1185">Reference proteome</keyword>
<gene>
    <name evidence="1" type="ORF">BPOR_0236g00030</name>
</gene>
<dbReference type="AlphaFoldDB" id="A0A4Z1KP54"/>
<dbReference type="Proteomes" id="UP000297280">
    <property type="component" value="Unassembled WGS sequence"/>
</dbReference>
<comment type="caution">
    <text evidence="1">The sequence shown here is derived from an EMBL/GenBank/DDBJ whole genome shotgun (WGS) entry which is preliminary data.</text>
</comment>
<proteinExistence type="predicted"/>
<reference evidence="1 2" key="1">
    <citation type="submission" date="2017-12" db="EMBL/GenBank/DDBJ databases">
        <title>Comparative genomics of Botrytis spp.</title>
        <authorList>
            <person name="Valero-Jimenez C.A."/>
            <person name="Tapia P."/>
            <person name="Veloso J."/>
            <person name="Silva-Moreno E."/>
            <person name="Staats M."/>
            <person name="Valdes J.H."/>
            <person name="Van Kan J.A.L."/>
        </authorList>
    </citation>
    <scope>NUCLEOTIDE SEQUENCE [LARGE SCALE GENOMIC DNA]</scope>
    <source>
        <strain evidence="1 2">MUCL3349</strain>
    </source>
</reference>
<evidence type="ECO:0000313" key="2">
    <source>
        <dbReference type="Proteomes" id="UP000297280"/>
    </source>
</evidence>
<dbReference type="EMBL" id="PQXO01000236">
    <property type="protein sequence ID" value="TGO87280.1"/>
    <property type="molecule type" value="Genomic_DNA"/>
</dbReference>
<sequence>MVDNMCALPKSYLSSGAQRRMGNYKRKIDKCGKCIWGEVVSLVRHEDGHREREEIVLMDEDR</sequence>